<evidence type="ECO:0000313" key="6">
    <source>
        <dbReference type="Proteomes" id="UP000019489"/>
    </source>
</evidence>
<dbReference type="InterPro" id="IPR051321">
    <property type="entry name" value="PHA/PHB_synthase"/>
</dbReference>
<reference evidence="5 6" key="1">
    <citation type="submission" date="2013-08" db="EMBL/GenBank/DDBJ databases">
        <title>Intrasporangium oryzae NRRL B-24470.</title>
        <authorList>
            <person name="Liu H."/>
            <person name="Wang G."/>
        </authorList>
    </citation>
    <scope>NUCLEOTIDE SEQUENCE [LARGE SCALE GENOMIC DNA]</scope>
    <source>
        <strain evidence="5 6">NRRL B-24470</strain>
    </source>
</reference>
<feature type="domain" description="Poly-beta-hydroxybutyrate polymerase N-terminal" evidence="4">
    <location>
        <begin position="77"/>
        <end position="244"/>
    </location>
</feature>
<keyword evidence="2" id="KW-0012">Acyltransferase</keyword>
<name>W9G7D5_9MICO</name>
<feature type="domain" description="AB hydrolase-1" evidence="3">
    <location>
        <begin position="246"/>
        <end position="489"/>
    </location>
</feature>
<dbReference type="Pfam" id="PF07167">
    <property type="entry name" value="PhaC_N"/>
    <property type="match status" value="1"/>
</dbReference>
<protein>
    <submittedName>
        <fullName evidence="5">Poly(3-hydroxyalkanoate) polymerase</fullName>
    </submittedName>
</protein>
<dbReference type="Pfam" id="PF00561">
    <property type="entry name" value="Abhydrolase_1"/>
    <property type="match status" value="1"/>
</dbReference>
<dbReference type="Proteomes" id="UP000019489">
    <property type="component" value="Unassembled WGS sequence"/>
</dbReference>
<dbReference type="AlphaFoldDB" id="W9G7D5"/>
<proteinExistence type="predicted"/>
<sequence length="562" mass="61033">MSTATASLAESATPLDVLLVDAALGPLHRFLPDMSTVKWALALACNPTPTARRLGELGAEAGRILTGTSTFAPRRGDRRFIDVAWTENPLLKRLVQLYLAGSHTAELLVAEADLDARDRTRVRFFLENVAQAVAPSNIPLINPVSTKAVVDTAGLSMIRGGKQLVRDLASAPRVPEMVDATGFVVGDSIAATPGAVVLRTEVLELIQYTPQTDEVFEVPALVVPPTINKFYALDLAPGRSLVEFGLRQGRQMFVISWRNPDTRHTTWNLDTYVHAVLDALEAVEEITGSARTVLGGVCSGGILASIAAAYLTSVHREERLAGLCLAVTAVDNHDTETVSALVDERLASRAKAASARQGYLDGRRLAEVFAWLRPGDLVWNYWVNNYLLGKRPPAFDILFWNSDTTRMTAALHADFIDLAMESSLTRPGALNVLGVPIDLARITVDSYVVAGIADHITPWQNCYRSAQLLGGRTRFVLSTSGHIAALVNPPGNPKSSYHTNDDMTCDAEGWLTGSDLHQGTWWADLGLWLDERCGPRRQAPRQLGSSHLTVLVDAPGTYVFDK</sequence>
<dbReference type="InterPro" id="IPR000073">
    <property type="entry name" value="AB_hydrolase_1"/>
</dbReference>
<evidence type="ECO:0000313" key="5">
    <source>
        <dbReference type="EMBL" id="EWT01945.1"/>
    </source>
</evidence>
<dbReference type="PANTHER" id="PTHR36837:SF5">
    <property type="entry name" value="POLY-3-HYDROXYBUTYRATE SYNTHASE"/>
    <property type="match status" value="1"/>
</dbReference>
<keyword evidence="6" id="KW-1185">Reference proteome</keyword>
<dbReference type="eggNOG" id="COG3243">
    <property type="taxonomic scope" value="Bacteria"/>
</dbReference>
<evidence type="ECO:0000259" key="4">
    <source>
        <dbReference type="Pfam" id="PF07167"/>
    </source>
</evidence>
<keyword evidence="1" id="KW-0808">Transferase</keyword>
<dbReference type="PANTHER" id="PTHR36837">
    <property type="entry name" value="POLY(3-HYDROXYALKANOATE) POLYMERASE SUBUNIT PHAC"/>
    <property type="match status" value="1"/>
</dbReference>
<accession>W9G7D5</accession>
<organism evidence="5 6">
    <name type="scientific">Intrasporangium oryzae NRRL B-24470</name>
    <dbReference type="NCBI Taxonomy" id="1386089"/>
    <lineage>
        <taxon>Bacteria</taxon>
        <taxon>Bacillati</taxon>
        <taxon>Actinomycetota</taxon>
        <taxon>Actinomycetes</taxon>
        <taxon>Micrococcales</taxon>
        <taxon>Intrasporangiaceae</taxon>
        <taxon>Intrasporangium</taxon>
    </lineage>
</organism>
<dbReference type="Gene3D" id="3.40.50.1820">
    <property type="entry name" value="alpha/beta hydrolase"/>
    <property type="match status" value="1"/>
</dbReference>
<dbReference type="GO" id="GO:0016746">
    <property type="term" value="F:acyltransferase activity"/>
    <property type="evidence" value="ECO:0007669"/>
    <property type="project" value="UniProtKB-KW"/>
</dbReference>
<gene>
    <name evidence="5" type="ORF">N865_20240</name>
</gene>
<dbReference type="OrthoDB" id="7208816at2"/>
<dbReference type="InterPro" id="IPR029058">
    <property type="entry name" value="AB_hydrolase_fold"/>
</dbReference>
<dbReference type="GO" id="GO:0042619">
    <property type="term" value="P:poly-hydroxybutyrate biosynthetic process"/>
    <property type="evidence" value="ECO:0007669"/>
    <property type="project" value="InterPro"/>
</dbReference>
<evidence type="ECO:0000256" key="2">
    <source>
        <dbReference type="ARBA" id="ARBA00023315"/>
    </source>
</evidence>
<dbReference type="InterPro" id="IPR010941">
    <property type="entry name" value="PhaC_N"/>
</dbReference>
<dbReference type="STRING" id="1386089.N865_20240"/>
<dbReference type="EMBL" id="AWSA01000015">
    <property type="protein sequence ID" value="EWT01945.1"/>
    <property type="molecule type" value="Genomic_DNA"/>
</dbReference>
<evidence type="ECO:0000256" key="1">
    <source>
        <dbReference type="ARBA" id="ARBA00022679"/>
    </source>
</evidence>
<dbReference type="SUPFAM" id="SSF53474">
    <property type="entry name" value="alpha/beta-Hydrolases"/>
    <property type="match status" value="1"/>
</dbReference>
<comment type="caution">
    <text evidence="5">The sequence shown here is derived from an EMBL/GenBank/DDBJ whole genome shotgun (WGS) entry which is preliminary data.</text>
</comment>
<evidence type="ECO:0000259" key="3">
    <source>
        <dbReference type="Pfam" id="PF00561"/>
    </source>
</evidence>
<dbReference type="PATRIC" id="fig|1386089.3.peg.1718"/>
<dbReference type="RefSeq" id="WP_034804193.1">
    <property type="nucleotide sequence ID" value="NZ_AWSA01000015.1"/>
</dbReference>